<dbReference type="Proteomes" id="UP000827892">
    <property type="component" value="Chromosome I"/>
</dbReference>
<dbReference type="EMBL" id="CP090891">
    <property type="protein sequence ID" value="ULU09300.1"/>
    <property type="molecule type" value="Genomic_DNA"/>
</dbReference>
<name>A0AAE9IXK4_CAEBR</name>
<evidence type="ECO:0000313" key="1">
    <source>
        <dbReference type="EMBL" id="ULU09300.1"/>
    </source>
</evidence>
<evidence type="ECO:0000313" key="2">
    <source>
        <dbReference type="Proteomes" id="UP000827892"/>
    </source>
</evidence>
<dbReference type="AlphaFoldDB" id="A0AAE9IXK4"/>
<proteinExistence type="predicted"/>
<gene>
    <name evidence="1" type="ORF">L3Y34_014016</name>
</gene>
<accession>A0AAE9IXK4</accession>
<protein>
    <submittedName>
        <fullName evidence="1">Uncharacterized protein</fullName>
    </submittedName>
</protein>
<sequence>MAFTFYKKDDREYAELADEIQRDQRQLYFHRDGEDYTSPKEHVRFQIFEPMPMDVVAVDQAAENDIPMELTAGMENLRLNREENSYNLKATELHRNPKMPYQVGCDECEDQIGY</sequence>
<reference evidence="1 2" key="1">
    <citation type="submission" date="2022-05" db="EMBL/GenBank/DDBJ databases">
        <title>Chromosome-level reference genomes for two strains of Caenorhabditis briggsae: an improved platform for comparative genomics.</title>
        <authorList>
            <person name="Stevens L."/>
            <person name="Andersen E.C."/>
        </authorList>
    </citation>
    <scope>NUCLEOTIDE SEQUENCE [LARGE SCALE GENOMIC DNA]</scope>
    <source>
        <strain evidence="1">QX1410_ONT</strain>
        <tissue evidence="1">Whole-organism</tissue>
    </source>
</reference>
<organism evidence="1 2">
    <name type="scientific">Caenorhabditis briggsae</name>
    <dbReference type="NCBI Taxonomy" id="6238"/>
    <lineage>
        <taxon>Eukaryota</taxon>
        <taxon>Metazoa</taxon>
        <taxon>Ecdysozoa</taxon>
        <taxon>Nematoda</taxon>
        <taxon>Chromadorea</taxon>
        <taxon>Rhabditida</taxon>
        <taxon>Rhabditina</taxon>
        <taxon>Rhabditomorpha</taxon>
        <taxon>Rhabditoidea</taxon>
        <taxon>Rhabditidae</taxon>
        <taxon>Peloderinae</taxon>
        <taxon>Caenorhabditis</taxon>
    </lineage>
</organism>